<feature type="compositionally biased region" description="Polar residues" evidence="1">
    <location>
        <begin position="84"/>
        <end position="98"/>
    </location>
</feature>
<feature type="region of interest" description="Disordered" evidence="1">
    <location>
        <begin position="1"/>
        <end position="25"/>
    </location>
</feature>
<evidence type="ECO:0000313" key="3">
    <source>
        <dbReference type="Proteomes" id="UP000053232"/>
    </source>
</evidence>
<feature type="compositionally biased region" description="Basic and acidic residues" evidence="1">
    <location>
        <begin position="510"/>
        <end position="519"/>
    </location>
</feature>
<dbReference type="SUPFAM" id="SSF54001">
    <property type="entry name" value="Cysteine proteinases"/>
    <property type="match status" value="1"/>
</dbReference>
<organism evidence="2 3">
    <name type="scientific">Oxytricha trifallax</name>
    <dbReference type="NCBI Taxonomy" id="1172189"/>
    <lineage>
        <taxon>Eukaryota</taxon>
        <taxon>Sar</taxon>
        <taxon>Alveolata</taxon>
        <taxon>Ciliophora</taxon>
        <taxon>Intramacronucleata</taxon>
        <taxon>Spirotrichea</taxon>
        <taxon>Stichotrichia</taxon>
        <taxon>Sporadotrichida</taxon>
        <taxon>Oxytrichidae</taxon>
        <taxon>Oxytrichinae</taxon>
        <taxon>Oxytricha</taxon>
    </lineage>
</organism>
<dbReference type="AlphaFoldDB" id="A0A073HZ49"/>
<accession>A0A073HZ49</accession>
<evidence type="ECO:0000256" key="1">
    <source>
        <dbReference type="SAM" id="MobiDB-lite"/>
    </source>
</evidence>
<feature type="compositionally biased region" description="Basic and acidic residues" evidence="1">
    <location>
        <begin position="1"/>
        <end position="12"/>
    </location>
</feature>
<reference evidence="3" key="1">
    <citation type="journal article" date="2014" name="Cell">
        <title>The Architecture of a Scrambled Genome Reveals Massive Levels of Genomic Rearrangement during Development.</title>
        <authorList>
            <person name="Chen X."/>
            <person name="Bracht J.R."/>
            <person name="Goldman A.D."/>
            <person name="Dolzhenko E."/>
            <person name="Clay D.M."/>
            <person name="Swart E.C."/>
            <person name="Perlman D.H."/>
            <person name="Doak T.G."/>
            <person name="Stuart A."/>
            <person name="Amemiya C.T."/>
            <person name="Sebra R.P."/>
            <person name="Landweber L.F."/>
        </authorList>
    </citation>
    <scope>NUCLEOTIDE SEQUENCE [LARGE SCALE GENOMIC DNA]</scope>
    <source>
        <strain evidence="3">JRB310</strain>
    </source>
</reference>
<gene>
    <name evidence="2" type="ORF">OXYTRIMIC_178</name>
</gene>
<feature type="compositionally biased region" description="Basic and acidic residues" evidence="1">
    <location>
        <begin position="530"/>
        <end position="552"/>
    </location>
</feature>
<feature type="region of interest" description="Disordered" evidence="1">
    <location>
        <begin position="80"/>
        <end position="105"/>
    </location>
</feature>
<protein>
    <recommendedName>
        <fullName evidence="4">Ubiquitin-like protease family profile domain-containing protein</fullName>
    </recommendedName>
</protein>
<proteinExistence type="predicted"/>
<feature type="region of interest" description="Disordered" evidence="1">
    <location>
        <begin position="509"/>
        <end position="552"/>
    </location>
</feature>
<sequence length="552" mass="65344">MEESKFSGRYQRDWNGNSHKRESTSCWTKREEKNQFWKKVQEVRYSHRDRSKDQEALGIRNEDHFKVPLNKQMGFKSKFKIGKSNPSKKINETQSQRTSFDKHEDGSECVQRDQMIVKNIIDLTEVKCRDFDKVILTKRGWTPQITRMITIVCCPSTRVKVEKALVRKYDDRRIARLKGARESELWSEKQLRYSKEINEEWQHFDLIPGFHVQEETMEMCLKQVEEMQFTYGKQKCLILPPMVMDDNGLRGVERWIGSTNWKLDNAKFWRDQEEIENIIIPTSCQSKMKNCQNWVIMKVERNSKQLEIFDVRKNVGSLAIIQKFVKQLNVMTQETVGPQFRAERVTSKVETNQVRDPEDCGVLALLIANHLALELEGDPILQIFAKDWINMQRYYLMFNLEVGFNKMEIGKSGIAIVEEEAEKNIEKRSSLIWKQADKELGVEANNPTNLVDRWEEMVMVNQWQSELEQEYEKFEREFNGSNSKNLNDLESCMFSDRQEVLSRVETQIRPQEEVERDMNNLEAQGQYKQNIEDEERRETKQQIEIAEAKDQD</sequence>
<evidence type="ECO:0008006" key="4">
    <source>
        <dbReference type="Google" id="ProtNLM"/>
    </source>
</evidence>
<name>A0A073HZ49_9SPIT</name>
<dbReference type="EMBL" id="ARYC01018707">
    <property type="protein sequence ID" value="KEJ82481.1"/>
    <property type="molecule type" value="Genomic_DNA"/>
</dbReference>
<comment type="caution">
    <text evidence="2">The sequence shown here is derived from an EMBL/GenBank/DDBJ whole genome shotgun (WGS) entry which is preliminary data.</text>
</comment>
<evidence type="ECO:0000313" key="2">
    <source>
        <dbReference type="EMBL" id="KEJ82481.1"/>
    </source>
</evidence>
<dbReference type="Proteomes" id="UP000053232">
    <property type="component" value="Unassembled WGS sequence"/>
</dbReference>
<keyword evidence="3" id="KW-1185">Reference proteome</keyword>
<dbReference type="InterPro" id="IPR038765">
    <property type="entry name" value="Papain-like_cys_pep_sf"/>
</dbReference>